<comment type="caution">
    <text evidence="2">The sequence shown here is derived from an EMBL/GenBank/DDBJ whole genome shotgun (WGS) entry which is preliminary data.</text>
</comment>
<dbReference type="SMART" id="SM00260">
    <property type="entry name" value="CheW"/>
    <property type="match status" value="1"/>
</dbReference>
<proteinExistence type="predicted"/>
<accession>A0A4S3B3C4</accession>
<dbReference type="GO" id="GO:0007165">
    <property type="term" value="P:signal transduction"/>
    <property type="evidence" value="ECO:0007669"/>
    <property type="project" value="InterPro"/>
</dbReference>
<dbReference type="Gene3D" id="2.30.30.40">
    <property type="entry name" value="SH3 Domains"/>
    <property type="match status" value="1"/>
</dbReference>
<name>A0A4S3B3C4_9ENTE</name>
<dbReference type="Proteomes" id="UP000310506">
    <property type="component" value="Unassembled WGS sequence"/>
</dbReference>
<dbReference type="OrthoDB" id="9794382at2"/>
<feature type="domain" description="CheW-like" evidence="1">
    <location>
        <begin position="1"/>
        <end position="140"/>
    </location>
</feature>
<organism evidence="2 3">
    <name type="scientific">Vagococcus silagei</name>
    <dbReference type="NCBI Taxonomy" id="2508885"/>
    <lineage>
        <taxon>Bacteria</taxon>
        <taxon>Bacillati</taxon>
        <taxon>Bacillota</taxon>
        <taxon>Bacilli</taxon>
        <taxon>Lactobacillales</taxon>
        <taxon>Enterococcaceae</taxon>
        <taxon>Vagococcus</taxon>
    </lineage>
</organism>
<keyword evidence="3" id="KW-1185">Reference proteome</keyword>
<sequence>MKKQIVFKSHQQTFSLPVEQIEKIILWEQPVSVPLEQEFVLGVIKHQGHVVPVIDLSFLFYQAFTEINSSCKLIISSLNGKLISFLVEDIVGIKDFEKQQFEEVDDEFMVEKEFIEAFVKTDADIILELNLARLLDLKAIKGIELETFIQSLVDKEDA</sequence>
<dbReference type="PANTHER" id="PTHR22617">
    <property type="entry name" value="CHEMOTAXIS SENSOR HISTIDINE KINASE-RELATED"/>
    <property type="match status" value="1"/>
</dbReference>
<gene>
    <name evidence="2" type="ORF">ESZ54_06120</name>
</gene>
<dbReference type="PROSITE" id="PS50851">
    <property type="entry name" value="CHEW"/>
    <property type="match status" value="1"/>
</dbReference>
<dbReference type="PANTHER" id="PTHR22617:SF23">
    <property type="entry name" value="CHEMOTAXIS PROTEIN CHEW"/>
    <property type="match status" value="1"/>
</dbReference>
<dbReference type="GO" id="GO:0005829">
    <property type="term" value="C:cytosol"/>
    <property type="evidence" value="ECO:0007669"/>
    <property type="project" value="TreeGrafter"/>
</dbReference>
<dbReference type="RefSeq" id="WP_136136785.1">
    <property type="nucleotide sequence ID" value="NZ_SDGV01000014.1"/>
</dbReference>
<dbReference type="Pfam" id="PF01584">
    <property type="entry name" value="CheW"/>
    <property type="match status" value="1"/>
</dbReference>
<protein>
    <submittedName>
        <fullName evidence="2">Chemotaxis protein CheW</fullName>
    </submittedName>
</protein>
<dbReference type="EMBL" id="SDGV01000014">
    <property type="protein sequence ID" value="THB61322.1"/>
    <property type="molecule type" value="Genomic_DNA"/>
</dbReference>
<reference evidence="2 3" key="1">
    <citation type="submission" date="2019-01" db="EMBL/GenBank/DDBJ databases">
        <title>Vagococcus silagei sp. nov. isolated from brewer's grain.</title>
        <authorList>
            <person name="Guu J.-R."/>
        </authorList>
    </citation>
    <scope>NUCLEOTIDE SEQUENCE [LARGE SCALE GENOMIC DNA]</scope>
    <source>
        <strain evidence="2 3">2B-2</strain>
    </source>
</reference>
<dbReference type="InterPro" id="IPR002545">
    <property type="entry name" value="CheW-lke_dom"/>
</dbReference>
<dbReference type="AlphaFoldDB" id="A0A4S3B3C4"/>
<dbReference type="InterPro" id="IPR036061">
    <property type="entry name" value="CheW-like_dom_sf"/>
</dbReference>
<dbReference type="GO" id="GO:0006935">
    <property type="term" value="P:chemotaxis"/>
    <property type="evidence" value="ECO:0007669"/>
    <property type="project" value="InterPro"/>
</dbReference>
<dbReference type="InterPro" id="IPR039315">
    <property type="entry name" value="CheW"/>
</dbReference>
<dbReference type="Gene3D" id="2.40.50.180">
    <property type="entry name" value="CheA-289, Domain 4"/>
    <property type="match status" value="1"/>
</dbReference>
<evidence type="ECO:0000313" key="3">
    <source>
        <dbReference type="Proteomes" id="UP000310506"/>
    </source>
</evidence>
<dbReference type="SUPFAM" id="SSF50341">
    <property type="entry name" value="CheW-like"/>
    <property type="match status" value="1"/>
</dbReference>
<evidence type="ECO:0000259" key="1">
    <source>
        <dbReference type="PROSITE" id="PS50851"/>
    </source>
</evidence>
<evidence type="ECO:0000313" key="2">
    <source>
        <dbReference type="EMBL" id="THB61322.1"/>
    </source>
</evidence>